<evidence type="ECO:0000256" key="2">
    <source>
        <dbReference type="ARBA" id="ARBA00022573"/>
    </source>
</evidence>
<keyword evidence="2" id="KW-0169">Cobalamin biosynthesis</keyword>
<dbReference type="PANTHER" id="PTHR36925">
    <property type="entry name" value="COBALT-PRECORRIN-6A REDUCTASE"/>
    <property type="match status" value="1"/>
</dbReference>
<dbReference type="NCBIfam" id="NF005968">
    <property type="entry name" value="PRK08057.1-2"/>
    <property type="match status" value="1"/>
</dbReference>
<comment type="caution">
    <text evidence="4">The sequence shown here is derived from an EMBL/GenBank/DDBJ whole genome shotgun (WGS) entry which is preliminary data.</text>
</comment>
<reference evidence="4 5" key="1">
    <citation type="submission" date="2022-06" db="EMBL/GenBank/DDBJ databases">
        <title>Genomic Encyclopedia of Archaeal and Bacterial Type Strains, Phase II (KMG-II): from individual species to whole genera.</title>
        <authorList>
            <person name="Goeker M."/>
        </authorList>
    </citation>
    <scope>NUCLEOTIDE SEQUENCE [LARGE SCALE GENOMIC DNA]</scope>
    <source>
        <strain evidence="4 5">DSM 40477</strain>
    </source>
</reference>
<sequence>MGDTRADDDRGDVVTARVLVLGGTGEARRLASVLTGRPGLSVVSSLAGRVGDPRLPEGEVRVGGFGGPEGLAAWLRRERVSAVVDATHPFAHRMTASAVQAAREADVPLLVLRRPGWQERPGDDWRWAESVGHAAALLPGLGERVFLTIGRQGLAAFASLRDQWFLARCVDPPEPPLPPRLEVVLDRGPFTVDGELALLGRHRIDVLVTKDSGGEMTAAKLVAARRVGLPVVVVRRPPLPDGVPVETVDSVEDAVAWLDALACRRP</sequence>
<evidence type="ECO:0000256" key="3">
    <source>
        <dbReference type="ARBA" id="ARBA00023002"/>
    </source>
</evidence>
<dbReference type="PANTHER" id="PTHR36925:SF1">
    <property type="entry name" value="COBALT-PRECORRIN-6A REDUCTASE"/>
    <property type="match status" value="1"/>
</dbReference>
<dbReference type="Pfam" id="PF02571">
    <property type="entry name" value="CbiJ"/>
    <property type="match status" value="1"/>
</dbReference>
<evidence type="ECO:0000256" key="1">
    <source>
        <dbReference type="ARBA" id="ARBA00004953"/>
    </source>
</evidence>
<evidence type="ECO:0000313" key="5">
    <source>
        <dbReference type="Proteomes" id="UP001205311"/>
    </source>
</evidence>
<dbReference type="RefSeq" id="WP_253672410.1">
    <property type="nucleotide sequence ID" value="NZ_JAMTCP010000043.1"/>
</dbReference>
<name>A0ABT1I198_STRSD</name>
<keyword evidence="3" id="KW-0560">Oxidoreductase</keyword>
<organism evidence="4 5">
    <name type="scientific">Streptoalloteichus tenebrarius (strain ATCC 17920 / DSM 40477 / JCM 4838 / CBS 697.72 / NBRC 16177 / NCIMB 11028 / NRRL B-12390 / A12253. 1 / ISP 5477)</name>
    <name type="common">Streptomyces tenebrarius</name>
    <dbReference type="NCBI Taxonomy" id="1933"/>
    <lineage>
        <taxon>Bacteria</taxon>
        <taxon>Bacillati</taxon>
        <taxon>Actinomycetota</taxon>
        <taxon>Actinomycetes</taxon>
        <taxon>Pseudonocardiales</taxon>
        <taxon>Pseudonocardiaceae</taxon>
        <taxon>Streptoalloteichus</taxon>
    </lineage>
</organism>
<dbReference type="NCBIfam" id="TIGR00715">
    <property type="entry name" value="precor6x_red"/>
    <property type="match status" value="1"/>
</dbReference>
<proteinExistence type="predicted"/>
<accession>A0ABT1I198</accession>
<dbReference type="Proteomes" id="UP001205311">
    <property type="component" value="Unassembled WGS sequence"/>
</dbReference>
<protein>
    <submittedName>
        <fullName evidence="4">Precorrin-6A/cobalt-precorrin-6A reductase</fullName>
    </submittedName>
</protein>
<dbReference type="PROSITE" id="PS51014">
    <property type="entry name" value="COBK_CBIJ"/>
    <property type="match status" value="1"/>
</dbReference>
<comment type="pathway">
    <text evidence="1">Cofactor biosynthesis; adenosylcobalamin biosynthesis.</text>
</comment>
<dbReference type="EMBL" id="JAMTCP010000043">
    <property type="protein sequence ID" value="MCP2261511.1"/>
    <property type="molecule type" value="Genomic_DNA"/>
</dbReference>
<dbReference type="InterPro" id="IPR003723">
    <property type="entry name" value="Precorrin-6x_reduct"/>
</dbReference>
<keyword evidence="5" id="KW-1185">Reference proteome</keyword>
<gene>
    <name evidence="4" type="ORF">LX15_005237</name>
</gene>
<evidence type="ECO:0000313" key="4">
    <source>
        <dbReference type="EMBL" id="MCP2261511.1"/>
    </source>
</evidence>